<organism evidence="12 13">
    <name type="scientific">Ketobacter alkanivorans</name>
    <dbReference type="NCBI Taxonomy" id="1917421"/>
    <lineage>
        <taxon>Bacteria</taxon>
        <taxon>Pseudomonadati</taxon>
        <taxon>Pseudomonadota</taxon>
        <taxon>Gammaproteobacteria</taxon>
        <taxon>Pseudomonadales</taxon>
        <taxon>Ketobacteraceae</taxon>
        <taxon>Ketobacter</taxon>
    </lineage>
</organism>
<feature type="domain" description="Glutamine amidotransferase type-2" evidence="11">
    <location>
        <begin position="2"/>
        <end position="213"/>
    </location>
</feature>
<dbReference type="NCBIfam" id="TIGR01536">
    <property type="entry name" value="asn_synth_AEB"/>
    <property type="match status" value="1"/>
</dbReference>
<evidence type="ECO:0000256" key="5">
    <source>
        <dbReference type="ARBA" id="ARBA00022840"/>
    </source>
</evidence>
<dbReference type="PROSITE" id="PS51278">
    <property type="entry name" value="GATASE_TYPE_2"/>
    <property type="match status" value="1"/>
</dbReference>
<comment type="similarity">
    <text evidence="2">Belongs to the asparagine synthetase family.</text>
</comment>
<evidence type="ECO:0000256" key="8">
    <source>
        <dbReference type="PIRSR" id="PIRSR001589-1"/>
    </source>
</evidence>
<keyword evidence="8" id="KW-0061">Asparagine biosynthesis</keyword>
<evidence type="ECO:0000256" key="7">
    <source>
        <dbReference type="ARBA" id="ARBA00048741"/>
    </source>
</evidence>
<feature type="site" description="Important for beta-aspartyl-AMP intermediate formation" evidence="10">
    <location>
        <position position="368"/>
    </location>
</feature>
<dbReference type="InterPro" id="IPR017932">
    <property type="entry name" value="GATase_2_dom"/>
</dbReference>
<feature type="active site" description="For GATase activity" evidence="8">
    <location>
        <position position="2"/>
    </location>
</feature>
<dbReference type="PANTHER" id="PTHR43284:SF1">
    <property type="entry name" value="ASPARAGINE SYNTHETASE"/>
    <property type="match status" value="1"/>
</dbReference>
<dbReference type="KEGG" id="kak:Kalk_14785"/>
<dbReference type="GO" id="GO:0005829">
    <property type="term" value="C:cytosol"/>
    <property type="evidence" value="ECO:0007669"/>
    <property type="project" value="TreeGrafter"/>
</dbReference>
<dbReference type="GO" id="GO:0004066">
    <property type="term" value="F:asparagine synthase (glutamine-hydrolyzing) activity"/>
    <property type="evidence" value="ECO:0007669"/>
    <property type="project" value="UniProtKB-EC"/>
</dbReference>
<evidence type="ECO:0000256" key="9">
    <source>
        <dbReference type="PIRSR" id="PIRSR001589-2"/>
    </source>
</evidence>
<gene>
    <name evidence="12" type="primary">asnB</name>
    <name evidence="12" type="ORF">Kalk_14785</name>
</gene>
<dbReference type="InterPro" id="IPR006426">
    <property type="entry name" value="Asn_synth_AEB"/>
</dbReference>
<keyword evidence="6 8" id="KW-0315">Glutamine amidotransferase</keyword>
<dbReference type="PANTHER" id="PTHR43284">
    <property type="entry name" value="ASPARAGINE SYNTHETASE (GLUTAMINE-HYDROLYZING)"/>
    <property type="match status" value="1"/>
</dbReference>
<dbReference type="RefSeq" id="WP_101894984.1">
    <property type="nucleotide sequence ID" value="NZ_CP022684.1"/>
</dbReference>
<evidence type="ECO:0000256" key="3">
    <source>
        <dbReference type="ARBA" id="ARBA00012737"/>
    </source>
</evidence>
<dbReference type="InterPro" id="IPR014729">
    <property type="entry name" value="Rossmann-like_a/b/a_fold"/>
</dbReference>
<dbReference type="Proteomes" id="UP000235116">
    <property type="component" value="Chromosome"/>
</dbReference>
<dbReference type="GO" id="GO:0005524">
    <property type="term" value="F:ATP binding"/>
    <property type="evidence" value="ECO:0007669"/>
    <property type="project" value="UniProtKB-KW"/>
</dbReference>
<dbReference type="OrthoDB" id="9763290at2"/>
<name>A0A2K9LML2_9GAMM</name>
<dbReference type="Gene3D" id="3.60.20.10">
    <property type="entry name" value="Glutamine Phosphoribosylpyrophosphate, subunit 1, domain 1"/>
    <property type="match status" value="1"/>
</dbReference>
<dbReference type="SUPFAM" id="SSF52402">
    <property type="entry name" value="Adenine nucleotide alpha hydrolases-like"/>
    <property type="match status" value="1"/>
</dbReference>
<dbReference type="AlphaFoldDB" id="A0A2K9LML2"/>
<keyword evidence="4 9" id="KW-0547">Nucleotide-binding</keyword>
<dbReference type="SUPFAM" id="SSF56235">
    <property type="entry name" value="N-terminal nucleophile aminohydrolases (Ntn hydrolases)"/>
    <property type="match status" value="1"/>
</dbReference>
<proteinExistence type="inferred from homology"/>
<dbReference type="InterPro" id="IPR029055">
    <property type="entry name" value="Ntn_hydrolases_N"/>
</dbReference>
<dbReference type="Gene3D" id="3.40.50.620">
    <property type="entry name" value="HUPs"/>
    <property type="match status" value="1"/>
</dbReference>
<keyword evidence="8" id="KW-0028">Amino-acid biosynthesis</keyword>
<evidence type="ECO:0000256" key="4">
    <source>
        <dbReference type="ARBA" id="ARBA00022741"/>
    </source>
</evidence>
<dbReference type="InterPro" id="IPR001962">
    <property type="entry name" value="Asn_synthase"/>
</dbReference>
<accession>A0A2K9LML2</accession>
<comment type="pathway">
    <text evidence="1">Amino-acid biosynthesis; L-asparagine biosynthesis; L-asparagine from L-aspartate (L-Gln route): step 1/1.</text>
</comment>
<reference evidence="13" key="1">
    <citation type="submission" date="2017-08" db="EMBL/GenBank/DDBJ databases">
        <title>Direct submision.</title>
        <authorList>
            <person name="Kim S.-J."/>
            <person name="Rhee S.-K."/>
        </authorList>
    </citation>
    <scope>NUCLEOTIDE SEQUENCE [LARGE SCALE GENOMIC DNA]</scope>
    <source>
        <strain evidence="13">GI5</strain>
    </source>
</reference>
<comment type="catalytic activity">
    <reaction evidence="7">
        <text>L-aspartate + L-glutamine + ATP + H2O = L-asparagine + L-glutamate + AMP + diphosphate + H(+)</text>
        <dbReference type="Rhea" id="RHEA:12228"/>
        <dbReference type="ChEBI" id="CHEBI:15377"/>
        <dbReference type="ChEBI" id="CHEBI:15378"/>
        <dbReference type="ChEBI" id="CHEBI:29985"/>
        <dbReference type="ChEBI" id="CHEBI:29991"/>
        <dbReference type="ChEBI" id="CHEBI:30616"/>
        <dbReference type="ChEBI" id="CHEBI:33019"/>
        <dbReference type="ChEBI" id="CHEBI:58048"/>
        <dbReference type="ChEBI" id="CHEBI:58359"/>
        <dbReference type="ChEBI" id="CHEBI:456215"/>
        <dbReference type="EC" id="6.3.5.4"/>
    </reaction>
</comment>
<dbReference type="EC" id="6.3.5.4" evidence="3"/>
<keyword evidence="13" id="KW-1185">Reference proteome</keyword>
<dbReference type="EMBL" id="CP022684">
    <property type="protein sequence ID" value="AUM13609.1"/>
    <property type="molecule type" value="Genomic_DNA"/>
</dbReference>
<dbReference type="Pfam" id="PF13537">
    <property type="entry name" value="GATase_7"/>
    <property type="match status" value="1"/>
</dbReference>
<evidence type="ECO:0000259" key="11">
    <source>
        <dbReference type="PROSITE" id="PS51278"/>
    </source>
</evidence>
<evidence type="ECO:0000256" key="1">
    <source>
        <dbReference type="ARBA" id="ARBA00005187"/>
    </source>
</evidence>
<dbReference type="GO" id="GO:0006529">
    <property type="term" value="P:asparagine biosynthetic process"/>
    <property type="evidence" value="ECO:0007669"/>
    <property type="project" value="UniProtKB-KW"/>
</dbReference>
<keyword evidence="5 9" id="KW-0067">ATP-binding</keyword>
<dbReference type="PIRSF" id="PIRSF001589">
    <property type="entry name" value="Asn_synthetase_glu-h"/>
    <property type="match status" value="1"/>
</dbReference>
<dbReference type="Pfam" id="PF00733">
    <property type="entry name" value="Asn_synthase"/>
    <property type="match status" value="1"/>
</dbReference>
<evidence type="ECO:0000256" key="10">
    <source>
        <dbReference type="PIRSR" id="PIRSR001589-3"/>
    </source>
</evidence>
<feature type="binding site" evidence="9">
    <location>
        <position position="292"/>
    </location>
    <ligand>
        <name>ATP</name>
        <dbReference type="ChEBI" id="CHEBI:30616"/>
    </ligand>
</feature>
<evidence type="ECO:0000313" key="12">
    <source>
        <dbReference type="EMBL" id="AUM13609.1"/>
    </source>
</evidence>
<evidence type="ECO:0000256" key="6">
    <source>
        <dbReference type="ARBA" id="ARBA00022962"/>
    </source>
</evidence>
<dbReference type="CDD" id="cd01991">
    <property type="entry name" value="Asn_synthase_B_C"/>
    <property type="match status" value="1"/>
</dbReference>
<dbReference type="InterPro" id="IPR033738">
    <property type="entry name" value="AsnB_N"/>
</dbReference>
<evidence type="ECO:0000256" key="2">
    <source>
        <dbReference type="ARBA" id="ARBA00005752"/>
    </source>
</evidence>
<dbReference type="InterPro" id="IPR051786">
    <property type="entry name" value="ASN_synthetase/amidase"/>
</dbReference>
<evidence type="ECO:0000313" key="13">
    <source>
        <dbReference type="Proteomes" id="UP000235116"/>
    </source>
</evidence>
<sequence>MCGIAGIADFSGLGGDVKATLQKMVSQLHHRGPDGTGFYHDAHIGLAHARLSIIDLAGGAQPIHNEDSTIQVIFNGEIFNYVELREELLGQGHQFYTHSDTEVIVHLYEQHGPGFVNKLNGQFAIAIWDTNKQRLLMYRDRVGIAPLYYAQTGSRITFGSEIKAILPALAARPGVNLQALDQLMTYWAPASPNTLFEGVYELPPGFMMVMDASGMQISRYWDWSFPVQADQYLADSEEVLAEQLRELLVDATRIRLRSDVPVGAYLSGGLDSSVLVAMIHHFSDAKLRTFSIGFDAESLDETSYQQLMIDQVGADHSRVQCSEADIAEHFVKTIWHTEAPILRTAPVPMRLLSNLVRSQDYKVVLTGEGSDEVLGGYDIFKETKIRQFWAANADSGFRPALLKRLYPYLDVSPGRAQQYLRNFFGSNLDEPNLPCFSHIPRWTTTAKCKEFFSSEVKATLSGDLMKLVESSLPQQSGDWHYFNRAQYLEAKTLMAGYLLSSQGDRMLMASSVEGRFPFLDHRVIEFANRLPPKLKMKALNEKYLLKRSMGGYLPDAIVNRHKQPYRAPDIPSFFTDNPPDYVNDLLSEAALAKSGLFDAKRVQMLVKKIRLGRAIGYKDNMALVGILSTQVWHDLYMS</sequence>
<feature type="binding site" evidence="9">
    <location>
        <position position="100"/>
    </location>
    <ligand>
        <name>L-glutamine</name>
        <dbReference type="ChEBI" id="CHEBI:58359"/>
    </ligand>
</feature>
<protein>
    <recommendedName>
        <fullName evidence="3">asparagine synthase (glutamine-hydrolyzing)</fullName>
        <ecNumber evidence="3">6.3.5.4</ecNumber>
    </recommendedName>
</protein>
<dbReference type="CDD" id="cd00712">
    <property type="entry name" value="AsnB"/>
    <property type="match status" value="1"/>
</dbReference>